<sequence>PGPPGDPVIGNLRHMLADQPALVFHEWSKKYDDVIYFEVLGRWIIILDTHQAAVDLLEKRSSNYSDRPVFTLYEL</sequence>
<dbReference type="GO" id="GO:0020037">
    <property type="term" value="F:heme binding"/>
    <property type="evidence" value="ECO:0007669"/>
    <property type="project" value="InterPro"/>
</dbReference>
<evidence type="ECO:0000256" key="1">
    <source>
        <dbReference type="ARBA" id="ARBA00001971"/>
    </source>
</evidence>
<evidence type="ECO:0008006" key="10">
    <source>
        <dbReference type="Google" id="ProtNLM"/>
    </source>
</evidence>
<evidence type="ECO:0000313" key="8">
    <source>
        <dbReference type="EMBL" id="KAJ7672000.1"/>
    </source>
</evidence>
<dbReference type="PANTHER" id="PTHR46300">
    <property type="entry name" value="P450, PUTATIVE (EUROFUNG)-RELATED-RELATED"/>
    <property type="match status" value="1"/>
</dbReference>
<evidence type="ECO:0000256" key="7">
    <source>
        <dbReference type="ARBA" id="ARBA00023033"/>
    </source>
</evidence>
<keyword evidence="4" id="KW-0479">Metal-binding</keyword>
<reference evidence="8" key="1">
    <citation type="submission" date="2023-03" db="EMBL/GenBank/DDBJ databases">
        <title>Massive genome expansion in bonnet fungi (Mycena s.s.) driven by repeated elements and novel gene families across ecological guilds.</title>
        <authorList>
            <consortium name="Lawrence Berkeley National Laboratory"/>
            <person name="Harder C.B."/>
            <person name="Miyauchi S."/>
            <person name="Viragh M."/>
            <person name="Kuo A."/>
            <person name="Thoen E."/>
            <person name="Andreopoulos B."/>
            <person name="Lu D."/>
            <person name="Skrede I."/>
            <person name="Drula E."/>
            <person name="Henrissat B."/>
            <person name="Morin E."/>
            <person name="Kohler A."/>
            <person name="Barry K."/>
            <person name="LaButti K."/>
            <person name="Morin E."/>
            <person name="Salamov A."/>
            <person name="Lipzen A."/>
            <person name="Mereny Z."/>
            <person name="Hegedus B."/>
            <person name="Baldrian P."/>
            <person name="Stursova M."/>
            <person name="Weitz H."/>
            <person name="Taylor A."/>
            <person name="Grigoriev I.V."/>
            <person name="Nagy L.G."/>
            <person name="Martin F."/>
            <person name="Kauserud H."/>
        </authorList>
    </citation>
    <scope>NUCLEOTIDE SEQUENCE</scope>
    <source>
        <strain evidence="8">CBHHK067</strain>
    </source>
</reference>
<dbReference type="InterPro" id="IPR050364">
    <property type="entry name" value="Cytochrome_P450_fung"/>
</dbReference>
<feature type="non-terminal residue" evidence="8">
    <location>
        <position position="1"/>
    </location>
</feature>
<keyword evidence="3" id="KW-0349">Heme</keyword>
<evidence type="ECO:0000256" key="2">
    <source>
        <dbReference type="ARBA" id="ARBA00010617"/>
    </source>
</evidence>
<dbReference type="InterPro" id="IPR036396">
    <property type="entry name" value="Cyt_P450_sf"/>
</dbReference>
<evidence type="ECO:0000256" key="3">
    <source>
        <dbReference type="ARBA" id="ARBA00022617"/>
    </source>
</evidence>
<keyword evidence="9" id="KW-1185">Reference proteome</keyword>
<proteinExistence type="inferred from homology"/>
<keyword evidence="7" id="KW-0503">Monooxygenase</keyword>
<name>A0AAD7D0E9_MYCRO</name>
<dbReference type="GO" id="GO:0005506">
    <property type="term" value="F:iron ion binding"/>
    <property type="evidence" value="ECO:0007669"/>
    <property type="project" value="InterPro"/>
</dbReference>
<accession>A0AAD7D0E9</accession>
<organism evidence="8 9">
    <name type="scientific">Mycena rosella</name>
    <name type="common">Pink bonnet</name>
    <name type="synonym">Agaricus rosellus</name>
    <dbReference type="NCBI Taxonomy" id="1033263"/>
    <lineage>
        <taxon>Eukaryota</taxon>
        <taxon>Fungi</taxon>
        <taxon>Dikarya</taxon>
        <taxon>Basidiomycota</taxon>
        <taxon>Agaricomycotina</taxon>
        <taxon>Agaricomycetes</taxon>
        <taxon>Agaricomycetidae</taxon>
        <taxon>Agaricales</taxon>
        <taxon>Marasmiineae</taxon>
        <taxon>Mycenaceae</taxon>
        <taxon>Mycena</taxon>
    </lineage>
</organism>
<dbReference type="Proteomes" id="UP001221757">
    <property type="component" value="Unassembled WGS sequence"/>
</dbReference>
<keyword evidence="5" id="KW-0560">Oxidoreductase</keyword>
<dbReference type="Gene3D" id="1.10.630.10">
    <property type="entry name" value="Cytochrome P450"/>
    <property type="match status" value="1"/>
</dbReference>
<dbReference type="GO" id="GO:0016705">
    <property type="term" value="F:oxidoreductase activity, acting on paired donors, with incorporation or reduction of molecular oxygen"/>
    <property type="evidence" value="ECO:0007669"/>
    <property type="project" value="InterPro"/>
</dbReference>
<dbReference type="EMBL" id="JARKIE010000169">
    <property type="protein sequence ID" value="KAJ7672000.1"/>
    <property type="molecule type" value="Genomic_DNA"/>
</dbReference>
<comment type="caution">
    <text evidence="8">The sequence shown here is derived from an EMBL/GenBank/DDBJ whole genome shotgun (WGS) entry which is preliminary data.</text>
</comment>
<gene>
    <name evidence="8" type="ORF">B0H17DRAFT_947905</name>
</gene>
<dbReference type="AlphaFoldDB" id="A0AAD7D0E9"/>
<evidence type="ECO:0000256" key="5">
    <source>
        <dbReference type="ARBA" id="ARBA00023002"/>
    </source>
</evidence>
<dbReference type="GO" id="GO:0004497">
    <property type="term" value="F:monooxygenase activity"/>
    <property type="evidence" value="ECO:0007669"/>
    <property type="project" value="UniProtKB-KW"/>
</dbReference>
<dbReference type="PANTHER" id="PTHR46300:SF5">
    <property type="entry name" value="CYTOCHROME P450"/>
    <property type="match status" value="1"/>
</dbReference>
<evidence type="ECO:0000256" key="6">
    <source>
        <dbReference type="ARBA" id="ARBA00023004"/>
    </source>
</evidence>
<evidence type="ECO:0000256" key="4">
    <source>
        <dbReference type="ARBA" id="ARBA00022723"/>
    </source>
</evidence>
<dbReference type="SUPFAM" id="SSF48264">
    <property type="entry name" value="Cytochrome P450"/>
    <property type="match status" value="1"/>
</dbReference>
<evidence type="ECO:0000313" key="9">
    <source>
        <dbReference type="Proteomes" id="UP001221757"/>
    </source>
</evidence>
<protein>
    <recommendedName>
        <fullName evidence="10">Cytochrome P450</fullName>
    </recommendedName>
</protein>
<comment type="cofactor">
    <cofactor evidence="1">
        <name>heme</name>
        <dbReference type="ChEBI" id="CHEBI:30413"/>
    </cofactor>
</comment>
<keyword evidence="6" id="KW-0408">Iron</keyword>
<comment type="similarity">
    <text evidence="2">Belongs to the cytochrome P450 family.</text>
</comment>